<name>A0A7I7XCU1_9MYCO</name>
<sequence length="151" mass="16238">MNHHGVQRFLAAIKGSRPAAPCRLTADFARRGGLKRPSVDLETGDITAPHNSAVVKGRLRKENGGKTKNADHTISTDRVTVGPFGSKEEIRTQARTMHSHAAAALKAGVNPRVVGDRIGHATMVLLGDPSQRRVKDAPQRGGQRRLCALQV</sequence>
<organism evidence="1 2">
    <name type="scientific">Mycolicibacterium madagascariense</name>
    <dbReference type="NCBI Taxonomy" id="212765"/>
    <lineage>
        <taxon>Bacteria</taxon>
        <taxon>Bacillati</taxon>
        <taxon>Actinomycetota</taxon>
        <taxon>Actinomycetes</taxon>
        <taxon>Mycobacteriales</taxon>
        <taxon>Mycobacteriaceae</taxon>
        <taxon>Mycolicibacterium</taxon>
    </lineage>
</organism>
<gene>
    <name evidence="1" type="ORF">MMAD_15570</name>
</gene>
<dbReference type="RefSeq" id="WP_263992567.1">
    <property type="nucleotide sequence ID" value="NZ_JACKTE010000068.1"/>
</dbReference>
<dbReference type="EMBL" id="AP022610">
    <property type="protein sequence ID" value="BBZ27262.1"/>
    <property type="molecule type" value="Genomic_DNA"/>
</dbReference>
<reference evidence="1 2" key="1">
    <citation type="journal article" date="2019" name="Emerg. Microbes Infect.">
        <title>Comprehensive subspecies identification of 175 nontuberculous mycobacteria species based on 7547 genomic profiles.</title>
        <authorList>
            <person name="Matsumoto Y."/>
            <person name="Kinjo T."/>
            <person name="Motooka D."/>
            <person name="Nabeya D."/>
            <person name="Jung N."/>
            <person name="Uechi K."/>
            <person name="Horii T."/>
            <person name="Iida T."/>
            <person name="Fujita J."/>
            <person name="Nakamura S."/>
        </authorList>
    </citation>
    <scope>NUCLEOTIDE SEQUENCE [LARGE SCALE GENOMIC DNA]</scope>
    <source>
        <strain evidence="1 2">JCM 13574</strain>
    </source>
</reference>
<evidence type="ECO:0000313" key="2">
    <source>
        <dbReference type="Proteomes" id="UP000466517"/>
    </source>
</evidence>
<protein>
    <submittedName>
        <fullName evidence="1">Uncharacterized protein</fullName>
    </submittedName>
</protein>
<proteinExistence type="predicted"/>
<accession>A0A7I7XCU1</accession>
<dbReference type="AlphaFoldDB" id="A0A7I7XCU1"/>
<keyword evidence="2" id="KW-1185">Reference proteome</keyword>
<dbReference type="KEGG" id="mmag:MMAD_15570"/>
<evidence type="ECO:0000313" key="1">
    <source>
        <dbReference type="EMBL" id="BBZ27262.1"/>
    </source>
</evidence>
<dbReference type="Proteomes" id="UP000466517">
    <property type="component" value="Chromosome"/>
</dbReference>